<dbReference type="GO" id="GO:0004519">
    <property type="term" value="F:endonuclease activity"/>
    <property type="evidence" value="ECO:0007669"/>
    <property type="project" value="UniProtKB-KW"/>
</dbReference>
<evidence type="ECO:0000256" key="10">
    <source>
        <dbReference type="ARBA" id="ARBA00022840"/>
    </source>
</evidence>
<evidence type="ECO:0000256" key="16">
    <source>
        <dbReference type="PIRNR" id="PIRNR019634"/>
    </source>
</evidence>
<reference evidence="21 22" key="1">
    <citation type="submission" date="2013-02" db="EMBL/GenBank/DDBJ databases">
        <title>Genome sequence of Candida maltosa Xu316, a potential industrial strain for xylitol and ethanol production.</title>
        <authorList>
            <person name="Yu J."/>
            <person name="Wang Q."/>
            <person name="Geng X."/>
            <person name="Bao W."/>
            <person name="He P."/>
            <person name="Cai J."/>
        </authorList>
    </citation>
    <scope>NUCLEOTIDE SEQUENCE [LARGE SCALE GENOMIC DNA]</scope>
    <source>
        <strain evidence="22">Xu316</strain>
    </source>
</reference>
<feature type="domain" description="tRNA ligase phosphodiesterase" evidence="18">
    <location>
        <begin position="551"/>
        <end position="760"/>
    </location>
</feature>
<evidence type="ECO:0000256" key="13">
    <source>
        <dbReference type="ARBA" id="ARBA00055002"/>
    </source>
</evidence>
<comment type="function">
    <text evidence="13">One of the two proteins required for the splicing of precursor tRNA molecules containing introns. The ligation activity requires three enzymatic activities: phosphorylation of the 5' terminus of the 3' half-tRNA in the presence of ATP, opening of the 2'3'-cyclic phosphodiester bond of the 5' half-tRNA leaving a 2'-phosphomonoester and ligation of the two tRNA halves in an ATP-dependent reaction.</text>
</comment>
<keyword evidence="10" id="KW-0067">ATP-binding</keyword>
<keyword evidence="4 16" id="KW-0819">tRNA processing</keyword>
<dbReference type="GO" id="GO:0006388">
    <property type="term" value="P:tRNA splicing, via endonucleolytic cleavage and ligation"/>
    <property type="evidence" value="ECO:0007669"/>
    <property type="project" value="UniProtKB-UniRule"/>
</dbReference>
<feature type="active site" description="N6-AMP-lysine intermediate" evidence="17">
    <location>
        <position position="108"/>
    </location>
</feature>
<dbReference type="GO" id="GO:0005634">
    <property type="term" value="C:nucleus"/>
    <property type="evidence" value="ECO:0007669"/>
    <property type="project" value="TreeGrafter"/>
</dbReference>
<keyword evidence="22" id="KW-1185">Reference proteome</keyword>
<protein>
    <recommendedName>
        <fullName evidence="15 16">tRNA ligase</fullName>
        <ecNumber evidence="1 16">6.5.1.3</ecNumber>
    </recommendedName>
</protein>
<organism evidence="21 22">
    <name type="scientific">Candida maltosa (strain Xu316)</name>
    <name type="common">Yeast</name>
    <dbReference type="NCBI Taxonomy" id="1245528"/>
    <lineage>
        <taxon>Eukaryota</taxon>
        <taxon>Fungi</taxon>
        <taxon>Dikarya</taxon>
        <taxon>Ascomycota</taxon>
        <taxon>Saccharomycotina</taxon>
        <taxon>Pichiomycetes</taxon>
        <taxon>Debaryomycetaceae</taxon>
        <taxon>Candida/Lodderomyces clade</taxon>
        <taxon>Candida</taxon>
    </lineage>
</organism>
<dbReference type="GO" id="GO:0005524">
    <property type="term" value="F:ATP binding"/>
    <property type="evidence" value="ECO:0007669"/>
    <property type="project" value="UniProtKB-UniRule"/>
</dbReference>
<evidence type="ECO:0000259" key="19">
    <source>
        <dbReference type="Pfam" id="PF08303"/>
    </source>
</evidence>
<comment type="similarity">
    <text evidence="14 16">Belongs to the TRL1 family.</text>
</comment>
<evidence type="ECO:0000256" key="1">
    <source>
        <dbReference type="ARBA" id="ARBA00012724"/>
    </source>
</evidence>
<dbReference type="InterPro" id="IPR015966">
    <property type="entry name" value="tRNA_lig_kin_fungi"/>
</dbReference>
<evidence type="ECO:0000256" key="14">
    <source>
        <dbReference type="ARBA" id="ARBA00061627"/>
    </source>
</evidence>
<dbReference type="GO" id="GO:0008081">
    <property type="term" value="F:phosphoric diester hydrolase activity"/>
    <property type="evidence" value="ECO:0007669"/>
    <property type="project" value="InterPro"/>
</dbReference>
<feature type="domain" description="T4 RNA ligase 1-like N-terminal" evidence="20">
    <location>
        <begin position="61"/>
        <end position="282"/>
    </location>
</feature>
<dbReference type="OrthoDB" id="276239at2759"/>
<evidence type="ECO:0000256" key="9">
    <source>
        <dbReference type="ARBA" id="ARBA00022801"/>
    </source>
</evidence>
<evidence type="ECO:0000256" key="2">
    <source>
        <dbReference type="ARBA" id="ARBA00022598"/>
    </source>
</evidence>
<dbReference type="EMBL" id="AOGT01002290">
    <property type="protein sequence ID" value="EMG45897.1"/>
    <property type="molecule type" value="Genomic_DNA"/>
</dbReference>
<dbReference type="PANTHER" id="PTHR32004">
    <property type="entry name" value="TRNA LIGASE"/>
    <property type="match status" value="1"/>
</dbReference>
<dbReference type="Pfam" id="PF09511">
    <property type="entry name" value="RNA_lig_T4_1"/>
    <property type="match status" value="1"/>
</dbReference>
<dbReference type="Gene3D" id="3.40.50.300">
    <property type="entry name" value="P-loop containing nucleotide triphosphate hydrolases"/>
    <property type="match status" value="1"/>
</dbReference>
<accession>M3HF72</accession>
<dbReference type="AlphaFoldDB" id="M3HF72"/>
<dbReference type="PANTHER" id="PTHR32004:SF1">
    <property type="entry name" value="TRNA LIGASE"/>
    <property type="match status" value="1"/>
</dbReference>
<evidence type="ECO:0000313" key="22">
    <source>
        <dbReference type="Proteomes" id="UP000011777"/>
    </source>
</evidence>
<evidence type="ECO:0000256" key="7">
    <source>
        <dbReference type="ARBA" id="ARBA00022759"/>
    </source>
</evidence>
<name>M3HF72_CANMX</name>
<evidence type="ECO:0000256" key="15">
    <source>
        <dbReference type="ARBA" id="ARBA00073988"/>
    </source>
</evidence>
<proteinExistence type="inferred from homology"/>
<dbReference type="EC" id="6.5.1.3" evidence="1 16"/>
<dbReference type="Pfam" id="PF08303">
    <property type="entry name" value="tRNA_lig_kinase"/>
    <property type="match status" value="1"/>
</dbReference>
<dbReference type="InterPro" id="IPR019039">
    <property type="entry name" value="T4-Rnl1-like_N"/>
</dbReference>
<evidence type="ECO:0000256" key="12">
    <source>
        <dbReference type="ARBA" id="ARBA00034038"/>
    </source>
</evidence>
<keyword evidence="5" id="KW-0540">Nuclease</keyword>
<dbReference type="eggNOG" id="ENOG502QQB9">
    <property type="taxonomic scope" value="Eukaryota"/>
</dbReference>
<dbReference type="Proteomes" id="UP000011777">
    <property type="component" value="Unassembled WGS sequence"/>
</dbReference>
<dbReference type="FunFam" id="3.40.50.300:FF:001934">
    <property type="entry name" value="tRNA ligase"/>
    <property type="match status" value="1"/>
</dbReference>
<dbReference type="PIRSF" id="PIRSF019634">
    <property type="entry name" value="tRNA_lig_yeast"/>
    <property type="match status" value="1"/>
</dbReference>
<dbReference type="Pfam" id="PF08302">
    <property type="entry name" value="tRNA_lig_CPD"/>
    <property type="match status" value="1"/>
</dbReference>
<keyword evidence="2 16" id="KW-0436">Ligase</keyword>
<feature type="domain" description="tRNA ligase kinase" evidence="19">
    <location>
        <begin position="381"/>
        <end position="545"/>
    </location>
</feature>
<dbReference type="GO" id="GO:0051730">
    <property type="term" value="F:GTP-dependent polyribonucleotide 5'-hydroxyl-kinase activity"/>
    <property type="evidence" value="ECO:0007669"/>
    <property type="project" value="InterPro"/>
</dbReference>
<evidence type="ECO:0000259" key="18">
    <source>
        <dbReference type="Pfam" id="PF08302"/>
    </source>
</evidence>
<evidence type="ECO:0000256" key="3">
    <source>
        <dbReference type="ARBA" id="ARBA00022679"/>
    </source>
</evidence>
<evidence type="ECO:0000256" key="17">
    <source>
        <dbReference type="PIRSR" id="PIRSR019634-50"/>
    </source>
</evidence>
<dbReference type="SUPFAM" id="SSF52540">
    <property type="entry name" value="P-loop containing nucleoside triphosphate hydrolases"/>
    <property type="match status" value="1"/>
</dbReference>
<dbReference type="InterPro" id="IPR012387">
    <property type="entry name" value="Trl1_fun"/>
</dbReference>
<evidence type="ECO:0000256" key="8">
    <source>
        <dbReference type="ARBA" id="ARBA00022777"/>
    </source>
</evidence>
<evidence type="ECO:0000256" key="4">
    <source>
        <dbReference type="ARBA" id="ARBA00022694"/>
    </source>
</evidence>
<keyword evidence="6" id="KW-0547">Nucleotide-binding</keyword>
<gene>
    <name evidence="21" type="ORF">G210_3888</name>
</gene>
<keyword evidence="8" id="KW-0418">Kinase</keyword>
<evidence type="ECO:0000259" key="20">
    <source>
        <dbReference type="Pfam" id="PF09511"/>
    </source>
</evidence>
<evidence type="ECO:0000256" key="6">
    <source>
        <dbReference type="ARBA" id="ARBA00022741"/>
    </source>
</evidence>
<dbReference type="GO" id="GO:0003972">
    <property type="term" value="F:RNA ligase (ATP) activity"/>
    <property type="evidence" value="ECO:0007669"/>
    <property type="project" value="UniProtKB-UniRule"/>
</dbReference>
<evidence type="ECO:0000256" key="11">
    <source>
        <dbReference type="ARBA" id="ARBA00023268"/>
    </source>
</evidence>
<sequence length="795" mass="91828">MREPESAVIRLCQELNEATKLKKNGRSIKFTNNATNTNIPIDSWKFLEWDYGKESIKLPIQARGLFTVNDDTIAVRGYDKFFNVDEKPFTKEKEIIRSTTGPYDVTLKENGCIIFISGLKSGDIIVCSKHSTGDRDQLGRNHAKQGEIQLLEQLGKEKVSQLAKYLYEENLTVVAELCDDEFEEHVLPYPKDKSGLYVHGLNYNTILFNTVPIAQVNEFSEKWGFKSVQFLTFDDSRKLFTFLHQCSETGTYNGREVEGFVIRCHRDNQDFFFKYKFEQPYLLYRQFRECTKEYISGTPIHSVRIRKNKEITRKYLEFVEELFTKSPEFKTEFENGHGIIKVRQLFLENLHESNGMKLLELDTLLSKQMKDLNLDPVVKYVFVPVATIGCGKTTVFNTLSLLFPNWIHIQNDNIAKKAKLKITDLTLKALDNNPVVLFDRNNSASRERKQIFDTIDQKRHTFIDDEVEIRYIAVNFIGNDVSEKQLWDITFNRVKKRGDNHQSIKPDADEDLVKSIMKGFIQRFQPLDITKGPDSAFDHVINLKLTEQGSSSLENVKIIIDDMHKKFPDLIPNKPSEELINEKFNEALNYKPTFIKDMTNGSQKRAKDPTYYGISMNYAKIIESLTSHIKTHEQFIKLQQRNYVQDEFHVTLGHVASAKGEKKKQWKDLVSKLGPGSGEDKQQRSMLEFSADVKLLQFVINQDKLICIKVEIIKIYGKDGTILDIVPMNTHNHVTIGCFPPTKAFESNVALEELYREDSGLKSDGVYHCGNDTLEVINLKEEFILEYQKLFAAYQ</sequence>
<keyword evidence="11" id="KW-0511">Multifunctional enzyme</keyword>
<comment type="catalytic activity">
    <reaction evidence="12 16">
        <text>ATP + (ribonucleotide)n-3'-hydroxyl + 5'-phospho-(ribonucleotide)m = (ribonucleotide)n+m + AMP + diphosphate.</text>
        <dbReference type="EC" id="6.5.1.3"/>
    </reaction>
</comment>
<dbReference type="InterPro" id="IPR015965">
    <property type="entry name" value="tRNA_lig_PDEase"/>
</dbReference>
<keyword evidence="9" id="KW-0378">Hydrolase</keyword>
<evidence type="ECO:0000313" key="21">
    <source>
        <dbReference type="EMBL" id="EMG45897.1"/>
    </source>
</evidence>
<dbReference type="STRING" id="1245528.M3HF72"/>
<evidence type="ECO:0000256" key="5">
    <source>
        <dbReference type="ARBA" id="ARBA00022722"/>
    </source>
</evidence>
<dbReference type="OMA" id="FQDWDYK"/>
<dbReference type="InterPro" id="IPR027417">
    <property type="entry name" value="P-loop_NTPase"/>
</dbReference>
<keyword evidence="7" id="KW-0255">Endonuclease</keyword>
<keyword evidence="3" id="KW-0808">Transferase</keyword>
<dbReference type="HOGENOM" id="CLU_010316_1_0_1"/>
<comment type="caution">
    <text evidence="21">The sequence shown here is derived from an EMBL/GenBank/DDBJ whole genome shotgun (WGS) entry which is preliminary data.</text>
</comment>